<feature type="compositionally biased region" description="Polar residues" evidence="1">
    <location>
        <begin position="75"/>
        <end position="85"/>
    </location>
</feature>
<name>A0AAV6L1X9_9ERIC</name>
<comment type="caution">
    <text evidence="2">The sequence shown here is derived from an EMBL/GenBank/DDBJ whole genome shotgun (WGS) entry which is preliminary data.</text>
</comment>
<dbReference type="EMBL" id="JACTNZ010000003">
    <property type="protein sequence ID" value="KAG5557937.1"/>
    <property type="molecule type" value="Genomic_DNA"/>
</dbReference>
<dbReference type="Proteomes" id="UP000823749">
    <property type="component" value="Chromosome 3"/>
</dbReference>
<feature type="region of interest" description="Disordered" evidence="1">
    <location>
        <begin position="66"/>
        <end position="89"/>
    </location>
</feature>
<dbReference type="AlphaFoldDB" id="A0AAV6L1X9"/>
<evidence type="ECO:0000256" key="1">
    <source>
        <dbReference type="SAM" id="MobiDB-lite"/>
    </source>
</evidence>
<reference evidence="2" key="1">
    <citation type="submission" date="2020-08" db="EMBL/GenBank/DDBJ databases">
        <title>Plant Genome Project.</title>
        <authorList>
            <person name="Zhang R.-G."/>
        </authorList>
    </citation>
    <scope>NUCLEOTIDE SEQUENCE</scope>
    <source>
        <strain evidence="2">WSP0</strain>
        <tissue evidence="2">Leaf</tissue>
    </source>
</reference>
<protein>
    <submittedName>
        <fullName evidence="2">Uncharacterized protein</fullName>
    </submittedName>
</protein>
<organism evidence="2 3">
    <name type="scientific">Rhododendron griersonianum</name>
    <dbReference type="NCBI Taxonomy" id="479676"/>
    <lineage>
        <taxon>Eukaryota</taxon>
        <taxon>Viridiplantae</taxon>
        <taxon>Streptophyta</taxon>
        <taxon>Embryophyta</taxon>
        <taxon>Tracheophyta</taxon>
        <taxon>Spermatophyta</taxon>
        <taxon>Magnoliopsida</taxon>
        <taxon>eudicotyledons</taxon>
        <taxon>Gunneridae</taxon>
        <taxon>Pentapetalae</taxon>
        <taxon>asterids</taxon>
        <taxon>Ericales</taxon>
        <taxon>Ericaceae</taxon>
        <taxon>Ericoideae</taxon>
        <taxon>Rhodoreae</taxon>
        <taxon>Rhododendron</taxon>
    </lineage>
</organism>
<feature type="region of interest" description="Disordered" evidence="1">
    <location>
        <begin position="1"/>
        <end position="24"/>
    </location>
</feature>
<evidence type="ECO:0000313" key="2">
    <source>
        <dbReference type="EMBL" id="KAG5557937.1"/>
    </source>
</evidence>
<proteinExistence type="predicted"/>
<evidence type="ECO:0000313" key="3">
    <source>
        <dbReference type="Proteomes" id="UP000823749"/>
    </source>
</evidence>
<sequence length="157" mass="17120">MQPKSLIPNPASHDHIYPDSPPLSPKTISNNHLMDISLSTVFTSLNLKRKVVDPSDEERGSKLLRLCAPEPNPNPLNSNTKSTLPKINHKPKRAYIKRALKSKHSFDNFGEAVLCDVPIGVGSSDGVNLTDVSIEGDNPNLAMDEGRVAGPKQPRPQ</sequence>
<accession>A0AAV6L1X9</accession>
<gene>
    <name evidence="2" type="ORF">RHGRI_008000</name>
</gene>
<keyword evidence="3" id="KW-1185">Reference proteome</keyword>
<feature type="region of interest" description="Disordered" evidence="1">
    <location>
        <begin position="130"/>
        <end position="157"/>
    </location>
</feature>